<dbReference type="PANTHER" id="PTHR21666:SF289">
    <property type="entry name" value="L-ALA--D-GLU ENDOPEPTIDASE"/>
    <property type="match status" value="1"/>
</dbReference>
<sequence length="404" mass="45882">MTEAVKKGRSPLNLIIQKLTLKKISSFLFLTLILLGSFKANAQTREDLEKRRFEIIQQIDDTNELLNLTAKNKKVLISDLAIIDTQINNRKKLLEQIQKEIDLIDRDISINDSLRSEKVIRIDSLKDQYHIVLRAVYRERTLHNPLVALLSAKSVSSSFLKANFYNRLKQYVGEKLKVINDEQYLLDQKIANLNDDKDQKREVLQQVEKQSALLANEQARQKVMIASIQEDESTLKKTLDEQKKDREQMNVQIENVIKSKFTEGIASTTVSNFESLKGKMAWPVNGGVVSSKYGKQQHPTMKNLTISNNGIDIRAPLNAQVSAVFEGKVVSVSQMSGFGTTVIIDHNQYYTVYSKLQTATVSKGDEIKIGQNIGVLAVNDDSSELHFEIWNENKTQNPMSWLKG</sequence>
<dbReference type="InterPro" id="IPR011055">
    <property type="entry name" value="Dup_hybrid_motif"/>
</dbReference>
<dbReference type="EMBL" id="BSOH01000021">
    <property type="protein sequence ID" value="GLR18530.1"/>
    <property type="molecule type" value="Genomic_DNA"/>
</dbReference>
<evidence type="ECO:0000256" key="2">
    <source>
        <dbReference type="SAM" id="Coils"/>
    </source>
</evidence>
<organism evidence="4 5">
    <name type="scientific">Portibacter lacus</name>
    <dbReference type="NCBI Taxonomy" id="1099794"/>
    <lineage>
        <taxon>Bacteria</taxon>
        <taxon>Pseudomonadati</taxon>
        <taxon>Bacteroidota</taxon>
        <taxon>Saprospiria</taxon>
        <taxon>Saprospirales</taxon>
        <taxon>Haliscomenobacteraceae</taxon>
        <taxon>Portibacter</taxon>
    </lineage>
</organism>
<feature type="domain" description="M23ase beta-sheet core" evidence="3">
    <location>
        <begin position="308"/>
        <end position="398"/>
    </location>
</feature>
<name>A0AA37SVE7_9BACT</name>
<reference evidence="4" key="1">
    <citation type="journal article" date="2014" name="Int. J. Syst. Evol. Microbiol.">
        <title>Complete genome sequence of Corynebacterium casei LMG S-19264T (=DSM 44701T), isolated from a smear-ripened cheese.</title>
        <authorList>
            <consortium name="US DOE Joint Genome Institute (JGI-PGF)"/>
            <person name="Walter F."/>
            <person name="Albersmeier A."/>
            <person name="Kalinowski J."/>
            <person name="Ruckert C."/>
        </authorList>
    </citation>
    <scope>NUCLEOTIDE SEQUENCE</scope>
    <source>
        <strain evidence="4">NBRC 108769</strain>
    </source>
</reference>
<evidence type="ECO:0000256" key="1">
    <source>
        <dbReference type="ARBA" id="ARBA00022729"/>
    </source>
</evidence>
<comment type="caution">
    <text evidence="4">The sequence shown here is derived from an EMBL/GenBank/DDBJ whole genome shotgun (WGS) entry which is preliminary data.</text>
</comment>
<gene>
    <name evidence="4" type="ORF">GCM10007940_31460</name>
</gene>
<dbReference type="Proteomes" id="UP001156666">
    <property type="component" value="Unassembled WGS sequence"/>
</dbReference>
<keyword evidence="1" id="KW-0732">Signal</keyword>
<dbReference type="Pfam" id="PF01551">
    <property type="entry name" value="Peptidase_M23"/>
    <property type="match status" value="1"/>
</dbReference>
<keyword evidence="2" id="KW-0175">Coiled coil</keyword>
<dbReference type="CDD" id="cd12797">
    <property type="entry name" value="M23_peptidase"/>
    <property type="match status" value="1"/>
</dbReference>
<dbReference type="InterPro" id="IPR050570">
    <property type="entry name" value="Cell_wall_metabolism_enzyme"/>
</dbReference>
<proteinExistence type="predicted"/>
<dbReference type="GO" id="GO:0004222">
    <property type="term" value="F:metalloendopeptidase activity"/>
    <property type="evidence" value="ECO:0007669"/>
    <property type="project" value="TreeGrafter"/>
</dbReference>
<accession>A0AA37SVE7</accession>
<evidence type="ECO:0000259" key="3">
    <source>
        <dbReference type="Pfam" id="PF01551"/>
    </source>
</evidence>
<dbReference type="Gene3D" id="2.70.70.10">
    <property type="entry name" value="Glucose Permease (Domain IIA)"/>
    <property type="match status" value="1"/>
</dbReference>
<feature type="coiled-coil region" evidence="2">
    <location>
        <begin position="190"/>
        <end position="259"/>
    </location>
</feature>
<protein>
    <recommendedName>
        <fullName evidence="3">M23ase beta-sheet core domain-containing protein</fullName>
    </recommendedName>
</protein>
<dbReference type="AlphaFoldDB" id="A0AA37SVE7"/>
<evidence type="ECO:0000313" key="4">
    <source>
        <dbReference type="EMBL" id="GLR18530.1"/>
    </source>
</evidence>
<evidence type="ECO:0000313" key="5">
    <source>
        <dbReference type="Proteomes" id="UP001156666"/>
    </source>
</evidence>
<dbReference type="SUPFAM" id="SSF51261">
    <property type="entry name" value="Duplicated hybrid motif"/>
    <property type="match status" value="1"/>
</dbReference>
<dbReference type="InterPro" id="IPR016047">
    <property type="entry name" value="M23ase_b-sheet_dom"/>
</dbReference>
<dbReference type="Gene3D" id="6.10.250.3150">
    <property type="match status" value="1"/>
</dbReference>
<dbReference type="PANTHER" id="PTHR21666">
    <property type="entry name" value="PEPTIDASE-RELATED"/>
    <property type="match status" value="1"/>
</dbReference>
<reference evidence="4" key="2">
    <citation type="submission" date="2023-01" db="EMBL/GenBank/DDBJ databases">
        <title>Draft genome sequence of Portibacter lacus strain NBRC 108769.</title>
        <authorList>
            <person name="Sun Q."/>
            <person name="Mori K."/>
        </authorList>
    </citation>
    <scope>NUCLEOTIDE SEQUENCE</scope>
    <source>
        <strain evidence="4">NBRC 108769</strain>
    </source>
</reference>
<keyword evidence="5" id="KW-1185">Reference proteome</keyword>